<reference evidence="9" key="2">
    <citation type="submission" date="2025-05" db="UniProtKB">
        <authorList>
            <consortium name="RefSeq"/>
        </authorList>
    </citation>
    <scope>IDENTIFICATION</scope>
</reference>
<dbReference type="InterPro" id="IPR057626">
    <property type="entry name" value="S-S_Temptin"/>
</dbReference>
<feature type="chain" id="PRO_5002635976" evidence="3 9">
    <location>
        <begin position="27"/>
        <end position="623"/>
    </location>
</feature>
<accession>A1L026</accession>
<dbReference type="Gene3D" id="2.60.120.230">
    <property type="match status" value="1"/>
</dbReference>
<evidence type="ECO:0000256" key="2">
    <source>
        <dbReference type="ARBA" id="ARBA00023180"/>
    </source>
</evidence>
<dbReference type="CTD" id="100533451"/>
<dbReference type="InterPro" id="IPR000945">
    <property type="entry name" value="DBH-like"/>
</dbReference>
<feature type="domain" description="Temptin Cys/Cys disulfide" evidence="6">
    <location>
        <begin position="25"/>
        <end position="123"/>
    </location>
</feature>
<evidence type="ECO:0000313" key="7">
    <source>
        <dbReference type="EMBL" id="AAY42041.1"/>
    </source>
</evidence>
<dbReference type="Pfam" id="PF01082">
    <property type="entry name" value="Cu2_monooxygen"/>
    <property type="match status" value="1"/>
</dbReference>
<dbReference type="Pfam" id="PF24784">
    <property type="entry name" value="Temptin_C"/>
    <property type="match status" value="1"/>
</dbReference>
<dbReference type="GO" id="GO:0005507">
    <property type="term" value="F:copper ion binding"/>
    <property type="evidence" value="ECO:0007669"/>
    <property type="project" value="InterPro"/>
</dbReference>
<protein>
    <submittedName>
        <fullName evidence="7 9">Dopamine beta hydroxylase-like protein</fullName>
    </submittedName>
</protein>
<dbReference type="Proteomes" id="UP000694888">
    <property type="component" value="Unplaced"/>
</dbReference>
<dbReference type="PANTHER" id="PTHR10157:SF23">
    <property type="entry name" value="MOXD1 HOMOLOG 1"/>
    <property type="match status" value="1"/>
</dbReference>
<dbReference type="GO" id="GO:0004500">
    <property type="term" value="F:dopamine beta-monooxygenase activity"/>
    <property type="evidence" value="ECO:0007669"/>
    <property type="project" value="InterPro"/>
</dbReference>
<keyword evidence="1" id="KW-1015">Disulfide bond</keyword>
<reference evidence="7 9" key="1">
    <citation type="journal article" date="2006" name="Cell">
        <title>Neuronal transcriptome of Aplysia: neuronal compartments and circuitry.</title>
        <authorList>
            <person name="Moroz L.L."/>
            <person name="Edwards J.R."/>
            <person name="Puthanveettil S.V."/>
            <person name="Kohn A.B."/>
            <person name="Ha T."/>
            <person name="Heyland A."/>
            <person name="Knudsen B."/>
            <person name="Sahni A."/>
            <person name="Yu F."/>
            <person name="Liu L."/>
            <person name="Jezzini S."/>
            <person name="Lovell P."/>
            <person name="Iannucculli W."/>
            <person name="Chen M."/>
            <person name="Nguyen T."/>
            <person name="Sheng H."/>
            <person name="Shaw R."/>
            <person name="Kalachikov S."/>
            <person name="Panchin Y.V."/>
            <person name="Farmerie W."/>
            <person name="Russo J.J."/>
            <person name="Ju J."/>
            <person name="Kandel E.R."/>
        </authorList>
    </citation>
    <scope>NUCLEOTIDE SEQUENCE</scope>
</reference>
<evidence type="ECO:0000256" key="3">
    <source>
        <dbReference type="SAM" id="SignalP"/>
    </source>
</evidence>
<dbReference type="GeneID" id="100533451"/>
<organism evidence="7">
    <name type="scientific">Aplysia californica</name>
    <name type="common">California sea hare</name>
    <dbReference type="NCBI Taxonomy" id="6500"/>
    <lineage>
        <taxon>Eukaryota</taxon>
        <taxon>Metazoa</taxon>
        <taxon>Spiralia</taxon>
        <taxon>Lophotrochozoa</taxon>
        <taxon>Mollusca</taxon>
        <taxon>Gastropoda</taxon>
        <taxon>Heterobranchia</taxon>
        <taxon>Euthyneura</taxon>
        <taxon>Tectipleura</taxon>
        <taxon>Aplysiida</taxon>
        <taxon>Aplysioidea</taxon>
        <taxon>Aplysiidae</taxon>
        <taxon>Aplysia</taxon>
    </lineage>
</organism>
<dbReference type="InterPro" id="IPR014784">
    <property type="entry name" value="Cu2_ascorb_mOase-like_C"/>
</dbReference>
<proteinExistence type="evidence at transcript level"/>
<evidence type="ECO:0000313" key="8">
    <source>
        <dbReference type="Proteomes" id="UP000694888"/>
    </source>
</evidence>
<evidence type="ECO:0000259" key="6">
    <source>
        <dbReference type="Pfam" id="PF24784"/>
    </source>
</evidence>
<keyword evidence="8" id="KW-1185">Reference proteome</keyword>
<dbReference type="AlphaFoldDB" id="A1L026"/>
<name>A1L026_APLCA</name>
<dbReference type="PANTHER" id="PTHR10157">
    <property type="entry name" value="DOPAMINE BETA HYDROXYLASE RELATED"/>
    <property type="match status" value="1"/>
</dbReference>
<dbReference type="InterPro" id="IPR000323">
    <property type="entry name" value="Cu2_ascorb_mOase_N"/>
</dbReference>
<dbReference type="OrthoDB" id="10003276at2759"/>
<feature type="signal peptide" evidence="3 9">
    <location>
        <begin position="1"/>
        <end position="26"/>
    </location>
</feature>
<dbReference type="EMBL" id="AY956293">
    <property type="protein sequence ID" value="AAY42041.1"/>
    <property type="molecule type" value="mRNA"/>
</dbReference>
<dbReference type="SUPFAM" id="SSF49742">
    <property type="entry name" value="PHM/PNGase F"/>
    <property type="match status" value="2"/>
</dbReference>
<gene>
    <name evidence="9" type="primary">AcDopbH</name>
</gene>
<dbReference type="Pfam" id="PF03712">
    <property type="entry name" value="Cu2_monoox_C"/>
    <property type="match status" value="1"/>
</dbReference>
<evidence type="ECO:0000313" key="9">
    <source>
        <dbReference type="RefSeq" id="NP_001191657.1"/>
    </source>
</evidence>
<feature type="domain" description="Copper type II ascorbate-dependent monooxygenase N-terminal" evidence="4">
    <location>
        <begin position="166"/>
        <end position="279"/>
    </location>
</feature>
<keyword evidence="3 9" id="KW-0732">Signal</keyword>
<evidence type="ECO:0000256" key="1">
    <source>
        <dbReference type="ARBA" id="ARBA00023157"/>
    </source>
</evidence>
<dbReference type="InterPro" id="IPR008977">
    <property type="entry name" value="PHM/PNGase_F_dom_sf"/>
</dbReference>
<dbReference type="Gene3D" id="2.60.120.310">
    <property type="entry name" value="Copper type II, ascorbate-dependent monooxygenase, N-terminal domain"/>
    <property type="match status" value="1"/>
</dbReference>
<evidence type="ECO:0000259" key="4">
    <source>
        <dbReference type="Pfam" id="PF01082"/>
    </source>
</evidence>
<sequence length="623" mass="69338">MTSNKTTRRLLLSLFPLLVLVKPSSAYQRFLELIPNGGRVPSPCDGQPVWQGVGHITKDGGSQRNQFGIDFLSQGQTWTTELCEMDSDGDGRSNGEELGDPNCTWRQGAGPTQSDAVISHPGICEPVTSECCQRINSFLDCDGTRKLKCGHIQEDKTVKKELKLVRSPVPASETTYFCQVFDLDLDRDMHMVATEPMIDASQVVHHILMFGCDPRDTLDSRLKSPYPCEMVPHPSCRSLIGAWTLGSVGECAHPEAGFRMGPRGYRSVAIQVHWNNPKRLSGLQDSSGLLLHLTSQLRPNDAGMLVIGQRFMQIEPRSEYRQEPPASGVWGRKESAVDQGDADMSFSASCPGRCTKVMFTTPIYITAAVNHMHYPGKAQSIELYRNNTLIQKVTDQSGYDYDDPVFYNFASAIRVEPGDELRTTCVYKRTATPEPVCWGEATSDEMCFGFLTYFPLQSLSHPWCTSVKSLPSCDRHLPSLGRKPITGCRWWEFRNASQPETQQLMRQVFAKCYAGGKEALKCTDDCRKAAGLVAKHPCMQGDIGTYMVDRFKKGGGDTAKLFLDAVVSCSCRHFDYCDRKYKNGILGAEQEQFCPVPDSASSMRQSTVISLCAILSYLCHIWL</sequence>
<dbReference type="InterPro" id="IPR024548">
    <property type="entry name" value="Cu2_monoox_C"/>
</dbReference>
<dbReference type="RefSeq" id="NP_001191657.1">
    <property type="nucleotide sequence ID" value="NM_001204728.1"/>
</dbReference>
<evidence type="ECO:0000259" key="5">
    <source>
        <dbReference type="Pfam" id="PF03712"/>
    </source>
</evidence>
<keyword evidence="2" id="KW-0325">Glycoprotein</keyword>
<dbReference type="InterPro" id="IPR036939">
    <property type="entry name" value="Cu2_ascorb_mOase_N_sf"/>
</dbReference>
<feature type="domain" description="Copper type II ascorbate-dependent monooxygenase C-terminal" evidence="5">
    <location>
        <begin position="335"/>
        <end position="467"/>
    </location>
</feature>